<accession>A0A1Q2KY74</accession>
<gene>
    <name evidence="2" type="ORF">B0X71_08550</name>
</gene>
<dbReference type="OrthoDB" id="2813114at2"/>
<feature type="transmembrane region" description="Helical" evidence="1">
    <location>
        <begin position="6"/>
        <end position="24"/>
    </location>
</feature>
<proteinExistence type="predicted"/>
<keyword evidence="1" id="KW-0472">Membrane</keyword>
<feature type="transmembrane region" description="Helical" evidence="1">
    <location>
        <begin position="55"/>
        <end position="75"/>
    </location>
</feature>
<dbReference type="RefSeq" id="WP_077589024.1">
    <property type="nucleotide sequence ID" value="NZ_CP019640.1"/>
</dbReference>
<dbReference type="AlphaFoldDB" id="A0A1Q2KY74"/>
<reference evidence="2 3" key="1">
    <citation type="submission" date="2017-02" db="EMBL/GenBank/DDBJ databases">
        <title>The complete genomic sequence of a novel cold adapted crude oil-degrading bacterium Planococcus qaidamina Y42.</title>
        <authorList>
            <person name="Yang R."/>
        </authorList>
    </citation>
    <scope>NUCLEOTIDE SEQUENCE [LARGE SCALE GENOMIC DNA]</scope>
    <source>
        <strain evidence="2 3">Y42</strain>
    </source>
</reference>
<name>A0A1Q2KY74_9BACL</name>
<keyword evidence="3" id="KW-1185">Reference proteome</keyword>
<keyword evidence="1" id="KW-0812">Transmembrane</keyword>
<evidence type="ECO:0000313" key="2">
    <source>
        <dbReference type="EMBL" id="AQQ53139.1"/>
    </source>
</evidence>
<evidence type="ECO:0000256" key="1">
    <source>
        <dbReference type="SAM" id="Phobius"/>
    </source>
</evidence>
<feature type="transmembrane region" description="Helical" evidence="1">
    <location>
        <begin position="125"/>
        <end position="152"/>
    </location>
</feature>
<feature type="transmembrane region" description="Helical" evidence="1">
    <location>
        <begin position="362"/>
        <end position="393"/>
    </location>
</feature>
<feature type="transmembrane region" description="Helical" evidence="1">
    <location>
        <begin position="199"/>
        <end position="221"/>
    </location>
</feature>
<feature type="transmembrane region" description="Helical" evidence="1">
    <location>
        <begin position="329"/>
        <end position="350"/>
    </location>
</feature>
<feature type="transmembrane region" description="Helical" evidence="1">
    <location>
        <begin position="405"/>
        <end position="429"/>
    </location>
</feature>
<organism evidence="2 3">
    <name type="scientific">Planococcus lenghuensis</name>
    <dbReference type="NCBI Taxonomy" id="2213202"/>
    <lineage>
        <taxon>Bacteria</taxon>
        <taxon>Bacillati</taxon>
        <taxon>Bacillota</taxon>
        <taxon>Bacilli</taxon>
        <taxon>Bacillales</taxon>
        <taxon>Caryophanaceae</taxon>
        <taxon>Planococcus</taxon>
    </lineage>
</organism>
<feature type="transmembrane region" description="Helical" evidence="1">
    <location>
        <begin position="449"/>
        <end position="467"/>
    </location>
</feature>
<protein>
    <recommendedName>
        <fullName evidence="4">Permease</fullName>
    </recommendedName>
</protein>
<feature type="transmembrane region" description="Helical" evidence="1">
    <location>
        <begin position="283"/>
        <end position="301"/>
    </location>
</feature>
<dbReference type="KEGG" id="pmar:B0X71_08550"/>
<feature type="transmembrane region" description="Helical" evidence="1">
    <location>
        <begin position="31"/>
        <end position="49"/>
    </location>
</feature>
<keyword evidence="1" id="KW-1133">Transmembrane helix</keyword>
<sequence>MIAARGFTFSVSVYALLHFITYFVDVTFLEYSLSVFGILTLAFSGWLLPFKKFQLQVFLIAAALLVLLVTSDSLWSSILEGMRLMRDLIGLLLIVPMISWVLKEEPYIEEIMTAAHNLLDQSQKFYFGLMAMTQVISHFLLFGAVPMMYRFIDTFLHTHHDEAWENYKGTAILRSFALSTMWVISIPSFVFAVDTLGATLWKSMLLGFVFAFAGTLLAVLFSRVEEKRYNVDFSATLQREIDEAMKNSRNTRPWNRDTMEFVLLFVSLFGGIFLVHYLTELEFLLTIPLVIIGWTFLYFLVKRRSGHFVQDNRQYFSEGIAKQPRQYSILLAAGLLILSLNQSGIGVTVINRLNDWISIVPVLNILFLLPFIMIFLGFIGLGPLAVIVLVTGVLQDVPLPYPPELIVLSITSGSVMSIILSPFVMPLIILSSINGLSGVRNGIRFNWQYAAAFYVLVQLFIQTVVHLPL</sequence>
<evidence type="ECO:0008006" key="4">
    <source>
        <dbReference type="Google" id="ProtNLM"/>
    </source>
</evidence>
<evidence type="ECO:0000313" key="3">
    <source>
        <dbReference type="Proteomes" id="UP000188184"/>
    </source>
</evidence>
<dbReference type="Proteomes" id="UP000188184">
    <property type="component" value="Chromosome"/>
</dbReference>
<dbReference type="EMBL" id="CP019640">
    <property type="protein sequence ID" value="AQQ53139.1"/>
    <property type="molecule type" value="Genomic_DNA"/>
</dbReference>
<feature type="transmembrane region" description="Helical" evidence="1">
    <location>
        <begin position="258"/>
        <end position="277"/>
    </location>
</feature>
<feature type="transmembrane region" description="Helical" evidence="1">
    <location>
        <begin position="172"/>
        <end position="193"/>
    </location>
</feature>